<evidence type="ECO:0000313" key="1">
    <source>
        <dbReference type="EMBL" id="EDV94244.1"/>
    </source>
</evidence>
<dbReference type="InParanoid" id="B4K0M0"/>
<sequence length="56" mass="6315">RCPNIVWYCGWQRADDDEDEDEATEEDARSQLLFVDPFTAAALAALSSERRTLPGI</sequence>
<reference evidence="1 2" key="1">
    <citation type="journal article" date="2007" name="Nature">
        <title>Evolution of genes and genomes on the Drosophila phylogeny.</title>
        <authorList>
            <consortium name="Drosophila 12 Genomes Consortium"/>
            <person name="Clark A.G."/>
            <person name="Eisen M.B."/>
            <person name="Smith D.R."/>
            <person name="Bergman C.M."/>
            <person name="Oliver B."/>
            <person name="Markow T.A."/>
            <person name="Kaufman T.C."/>
            <person name="Kellis M."/>
            <person name="Gelbart W."/>
            <person name="Iyer V.N."/>
            <person name="Pollard D.A."/>
            <person name="Sackton T.B."/>
            <person name="Larracuente A.M."/>
            <person name="Singh N.D."/>
            <person name="Abad J.P."/>
            <person name="Abt D.N."/>
            <person name="Adryan B."/>
            <person name="Aguade M."/>
            <person name="Akashi H."/>
            <person name="Anderson W.W."/>
            <person name="Aquadro C.F."/>
            <person name="Ardell D.H."/>
            <person name="Arguello R."/>
            <person name="Artieri C.G."/>
            <person name="Barbash D.A."/>
            <person name="Barker D."/>
            <person name="Barsanti P."/>
            <person name="Batterham P."/>
            <person name="Batzoglou S."/>
            <person name="Begun D."/>
            <person name="Bhutkar A."/>
            <person name="Blanco E."/>
            <person name="Bosak S.A."/>
            <person name="Bradley R.K."/>
            <person name="Brand A.D."/>
            <person name="Brent M.R."/>
            <person name="Brooks A.N."/>
            <person name="Brown R.H."/>
            <person name="Butlin R.K."/>
            <person name="Caggese C."/>
            <person name="Calvi B.R."/>
            <person name="Bernardo de Carvalho A."/>
            <person name="Caspi A."/>
            <person name="Castrezana S."/>
            <person name="Celniker S.E."/>
            <person name="Chang J.L."/>
            <person name="Chapple C."/>
            <person name="Chatterji S."/>
            <person name="Chinwalla A."/>
            <person name="Civetta A."/>
            <person name="Clifton S.W."/>
            <person name="Comeron J.M."/>
            <person name="Costello J.C."/>
            <person name="Coyne J.A."/>
            <person name="Daub J."/>
            <person name="David R.G."/>
            <person name="Delcher A.L."/>
            <person name="Delehaunty K."/>
            <person name="Do C.B."/>
            <person name="Ebling H."/>
            <person name="Edwards K."/>
            <person name="Eickbush T."/>
            <person name="Evans J.D."/>
            <person name="Filipski A."/>
            <person name="Findeiss S."/>
            <person name="Freyhult E."/>
            <person name="Fulton L."/>
            <person name="Fulton R."/>
            <person name="Garcia A.C."/>
            <person name="Gardiner A."/>
            <person name="Garfield D.A."/>
            <person name="Garvin B.E."/>
            <person name="Gibson G."/>
            <person name="Gilbert D."/>
            <person name="Gnerre S."/>
            <person name="Godfrey J."/>
            <person name="Good R."/>
            <person name="Gotea V."/>
            <person name="Gravely B."/>
            <person name="Greenberg A.J."/>
            <person name="Griffiths-Jones S."/>
            <person name="Gross S."/>
            <person name="Guigo R."/>
            <person name="Gustafson E.A."/>
            <person name="Haerty W."/>
            <person name="Hahn M.W."/>
            <person name="Halligan D.L."/>
            <person name="Halpern A.L."/>
            <person name="Halter G.M."/>
            <person name="Han M.V."/>
            <person name="Heger A."/>
            <person name="Hillier L."/>
            <person name="Hinrichs A.S."/>
            <person name="Holmes I."/>
            <person name="Hoskins R.A."/>
            <person name="Hubisz M.J."/>
            <person name="Hultmark D."/>
            <person name="Huntley M.A."/>
            <person name="Jaffe D.B."/>
            <person name="Jagadeeshan S."/>
            <person name="Jeck W.R."/>
            <person name="Johnson J."/>
            <person name="Jones C.D."/>
            <person name="Jordan W.C."/>
            <person name="Karpen G.H."/>
            <person name="Kataoka E."/>
            <person name="Keightley P.D."/>
            <person name="Kheradpour P."/>
            <person name="Kirkness E.F."/>
            <person name="Koerich L.B."/>
            <person name="Kristiansen K."/>
            <person name="Kudrna D."/>
            <person name="Kulathinal R.J."/>
            <person name="Kumar S."/>
            <person name="Kwok R."/>
            <person name="Lander E."/>
            <person name="Langley C.H."/>
            <person name="Lapoint R."/>
            <person name="Lazzaro B.P."/>
            <person name="Lee S.J."/>
            <person name="Levesque L."/>
            <person name="Li R."/>
            <person name="Lin C.F."/>
            <person name="Lin M.F."/>
            <person name="Lindblad-Toh K."/>
            <person name="Llopart A."/>
            <person name="Long M."/>
            <person name="Low L."/>
            <person name="Lozovsky E."/>
            <person name="Lu J."/>
            <person name="Luo M."/>
            <person name="Machado C.A."/>
            <person name="Makalowski W."/>
            <person name="Marzo M."/>
            <person name="Matsuda M."/>
            <person name="Matzkin L."/>
            <person name="McAllister B."/>
            <person name="McBride C.S."/>
            <person name="McKernan B."/>
            <person name="McKernan K."/>
            <person name="Mendez-Lago M."/>
            <person name="Minx P."/>
            <person name="Mollenhauer M.U."/>
            <person name="Montooth K."/>
            <person name="Mount S.M."/>
            <person name="Mu X."/>
            <person name="Myers E."/>
            <person name="Negre B."/>
            <person name="Newfeld S."/>
            <person name="Nielsen R."/>
            <person name="Noor M.A."/>
            <person name="O'Grady P."/>
            <person name="Pachter L."/>
            <person name="Papaceit M."/>
            <person name="Parisi M.J."/>
            <person name="Parisi M."/>
            <person name="Parts L."/>
            <person name="Pedersen J.S."/>
            <person name="Pesole G."/>
            <person name="Phillippy A.M."/>
            <person name="Ponting C.P."/>
            <person name="Pop M."/>
            <person name="Porcelli D."/>
            <person name="Powell J.R."/>
            <person name="Prohaska S."/>
            <person name="Pruitt K."/>
            <person name="Puig M."/>
            <person name="Quesneville H."/>
            <person name="Ram K.R."/>
            <person name="Rand D."/>
            <person name="Rasmussen M.D."/>
            <person name="Reed L.K."/>
            <person name="Reenan R."/>
            <person name="Reily A."/>
            <person name="Remington K.A."/>
            <person name="Rieger T.T."/>
            <person name="Ritchie M.G."/>
            <person name="Robin C."/>
            <person name="Rogers Y.H."/>
            <person name="Rohde C."/>
            <person name="Rozas J."/>
            <person name="Rubenfield M.J."/>
            <person name="Ruiz A."/>
            <person name="Russo S."/>
            <person name="Salzberg S.L."/>
            <person name="Sanchez-Gracia A."/>
            <person name="Saranga D.J."/>
            <person name="Sato H."/>
            <person name="Schaeffer S.W."/>
            <person name="Schatz M.C."/>
            <person name="Schlenke T."/>
            <person name="Schwartz R."/>
            <person name="Segarra C."/>
            <person name="Singh R.S."/>
            <person name="Sirot L."/>
            <person name="Sirota M."/>
            <person name="Sisneros N.B."/>
            <person name="Smith C.D."/>
            <person name="Smith T.F."/>
            <person name="Spieth J."/>
            <person name="Stage D.E."/>
            <person name="Stark A."/>
            <person name="Stephan W."/>
            <person name="Strausberg R.L."/>
            <person name="Strempel S."/>
            <person name="Sturgill D."/>
            <person name="Sutton G."/>
            <person name="Sutton G.G."/>
            <person name="Tao W."/>
            <person name="Teichmann S."/>
            <person name="Tobari Y.N."/>
            <person name="Tomimura Y."/>
            <person name="Tsolas J.M."/>
            <person name="Valente V.L."/>
            <person name="Venter E."/>
            <person name="Venter J.C."/>
            <person name="Vicario S."/>
            <person name="Vieira F.G."/>
            <person name="Vilella A.J."/>
            <person name="Villasante A."/>
            <person name="Walenz B."/>
            <person name="Wang J."/>
            <person name="Wasserman M."/>
            <person name="Watts T."/>
            <person name="Wilson D."/>
            <person name="Wilson R.K."/>
            <person name="Wing R.A."/>
            <person name="Wolfner M.F."/>
            <person name="Wong A."/>
            <person name="Wong G.K."/>
            <person name="Wu C.I."/>
            <person name="Wu G."/>
            <person name="Yamamoto D."/>
            <person name="Yang H.P."/>
            <person name="Yang S.P."/>
            <person name="Yorke J.A."/>
            <person name="Yoshida K."/>
            <person name="Zdobnov E."/>
            <person name="Zhang P."/>
            <person name="Zhang Y."/>
            <person name="Zimin A.V."/>
            <person name="Baldwin J."/>
            <person name="Abdouelleil A."/>
            <person name="Abdulkadir J."/>
            <person name="Abebe A."/>
            <person name="Abera B."/>
            <person name="Abreu J."/>
            <person name="Acer S.C."/>
            <person name="Aftuck L."/>
            <person name="Alexander A."/>
            <person name="An P."/>
            <person name="Anderson E."/>
            <person name="Anderson S."/>
            <person name="Arachi H."/>
            <person name="Azer M."/>
            <person name="Bachantsang P."/>
            <person name="Barry A."/>
            <person name="Bayul T."/>
            <person name="Berlin A."/>
            <person name="Bessette D."/>
            <person name="Bloom T."/>
            <person name="Blye J."/>
            <person name="Boguslavskiy L."/>
            <person name="Bonnet C."/>
            <person name="Boukhgalter B."/>
            <person name="Bourzgui I."/>
            <person name="Brown A."/>
            <person name="Cahill P."/>
            <person name="Channer S."/>
            <person name="Cheshatsang Y."/>
            <person name="Chuda L."/>
            <person name="Citroen M."/>
            <person name="Collymore A."/>
            <person name="Cooke P."/>
            <person name="Costello M."/>
            <person name="D'Aco K."/>
            <person name="Daza R."/>
            <person name="De Haan G."/>
            <person name="DeGray S."/>
            <person name="DeMaso C."/>
            <person name="Dhargay N."/>
            <person name="Dooley K."/>
            <person name="Dooley E."/>
            <person name="Doricent M."/>
            <person name="Dorje P."/>
            <person name="Dorjee K."/>
            <person name="Dupes A."/>
            <person name="Elong R."/>
            <person name="Falk J."/>
            <person name="Farina A."/>
            <person name="Faro S."/>
            <person name="Ferguson D."/>
            <person name="Fisher S."/>
            <person name="Foley C.D."/>
            <person name="Franke A."/>
            <person name="Friedrich D."/>
            <person name="Gadbois L."/>
            <person name="Gearin G."/>
            <person name="Gearin C.R."/>
            <person name="Giannoukos G."/>
            <person name="Goode T."/>
            <person name="Graham J."/>
            <person name="Grandbois E."/>
            <person name="Grewal S."/>
            <person name="Gyaltsen K."/>
            <person name="Hafez N."/>
            <person name="Hagos B."/>
            <person name="Hall J."/>
            <person name="Henson C."/>
            <person name="Hollinger A."/>
            <person name="Honan T."/>
            <person name="Huard M.D."/>
            <person name="Hughes L."/>
            <person name="Hurhula B."/>
            <person name="Husby M.E."/>
            <person name="Kamat A."/>
            <person name="Kanga B."/>
            <person name="Kashin S."/>
            <person name="Khazanovich D."/>
            <person name="Kisner P."/>
            <person name="Lance K."/>
            <person name="Lara M."/>
            <person name="Lee W."/>
            <person name="Lennon N."/>
            <person name="Letendre F."/>
            <person name="LeVine R."/>
            <person name="Lipovsky A."/>
            <person name="Liu X."/>
            <person name="Liu J."/>
            <person name="Liu S."/>
            <person name="Lokyitsang T."/>
            <person name="Lokyitsang Y."/>
            <person name="Lubonja R."/>
            <person name="Lui A."/>
            <person name="MacDonald P."/>
            <person name="Magnisalis V."/>
            <person name="Maru K."/>
            <person name="Matthews C."/>
            <person name="McCusker W."/>
            <person name="McDonough S."/>
            <person name="Mehta T."/>
            <person name="Meldrim J."/>
            <person name="Meneus L."/>
            <person name="Mihai O."/>
            <person name="Mihalev A."/>
            <person name="Mihova T."/>
            <person name="Mittelman R."/>
            <person name="Mlenga V."/>
            <person name="Montmayeur A."/>
            <person name="Mulrain L."/>
            <person name="Navidi A."/>
            <person name="Naylor J."/>
            <person name="Negash T."/>
            <person name="Nguyen T."/>
            <person name="Nguyen N."/>
            <person name="Nicol R."/>
            <person name="Norbu C."/>
            <person name="Norbu N."/>
            <person name="Novod N."/>
            <person name="O'Neill B."/>
            <person name="Osman S."/>
            <person name="Markiewicz E."/>
            <person name="Oyono O.L."/>
            <person name="Patti C."/>
            <person name="Phunkhang P."/>
            <person name="Pierre F."/>
            <person name="Priest M."/>
            <person name="Raghuraman S."/>
            <person name="Rege F."/>
            <person name="Reyes R."/>
            <person name="Rise C."/>
            <person name="Rogov P."/>
            <person name="Ross K."/>
            <person name="Ryan E."/>
            <person name="Settipalli S."/>
            <person name="Shea T."/>
            <person name="Sherpa N."/>
            <person name="Shi L."/>
            <person name="Shih D."/>
            <person name="Sparrow T."/>
            <person name="Spaulding J."/>
            <person name="Stalker J."/>
            <person name="Stange-Thomann N."/>
            <person name="Stavropoulos S."/>
            <person name="Stone C."/>
            <person name="Strader C."/>
            <person name="Tesfaye S."/>
            <person name="Thomson T."/>
            <person name="Thoulutsang Y."/>
            <person name="Thoulutsang D."/>
            <person name="Topham K."/>
            <person name="Topping I."/>
            <person name="Tsamla T."/>
            <person name="Vassiliev H."/>
            <person name="Vo A."/>
            <person name="Wangchuk T."/>
            <person name="Wangdi T."/>
            <person name="Weiand M."/>
            <person name="Wilkinson J."/>
            <person name="Wilson A."/>
            <person name="Yadav S."/>
            <person name="Young G."/>
            <person name="Yu Q."/>
            <person name="Zembek L."/>
            <person name="Zhong D."/>
            <person name="Zimmer A."/>
            <person name="Zwirko Z."/>
            <person name="Jaffe D.B."/>
            <person name="Alvarez P."/>
            <person name="Brockman W."/>
            <person name="Butler J."/>
            <person name="Chin C."/>
            <person name="Gnerre S."/>
            <person name="Grabherr M."/>
            <person name="Kleber M."/>
            <person name="Mauceli E."/>
            <person name="MacCallum I."/>
        </authorList>
    </citation>
    <scope>NUCLEOTIDE SEQUENCE [LARGE SCALE GENOMIC DNA]</scope>
    <source>
        <strain evidence="2">Tucson 15287-2541.00</strain>
    </source>
</reference>
<accession>B4K0M0</accession>
<dbReference type="HOGENOM" id="CLU_3020240_0_0_1"/>
<keyword evidence="2" id="KW-1185">Reference proteome</keyword>
<feature type="non-terminal residue" evidence="1">
    <location>
        <position position="1"/>
    </location>
</feature>
<evidence type="ECO:0000313" key="2">
    <source>
        <dbReference type="Proteomes" id="UP000001070"/>
    </source>
</evidence>
<dbReference type="EMBL" id="CH916465">
    <property type="protein sequence ID" value="EDV94244.1"/>
    <property type="molecule type" value="Genomic_DNA"/>
</dbReference>
<protein>
    <submittedName>
        <fullName evidence="1">GH11861</fullName>
    </submittedName>
</protein>
<dbReference type="AlphaFoldDB" id="B4K0M0"/>
<name>B4K0M0_DROGR</name>
<organism evidence="2">
    <name type="scientific">Drosophila grimshawi</name>
    <name type="common">Hawaiian fruit fly</name>
    <name type="synonym">Idiomyia grimshawi</name>
    <dbReference type="NCBI Taxonomy" id="7222"/>
    <lineage>
        <taxon>Eukaryota</taxon>
        <taxon>Metazoa</taxon>
        <taxon>Ecdysozoa</taxon>
        <taxon>Arthropoda</taxon>
        <taxon>Hexapoda</taxon>
        <taxon>Insecta</taxon>
        <taxon>Pterygota</taxon>
        <taxon>Neoptera</taxon>
        <taxon>Endopterygota</taxon>
        <taxon>Diptera</taxon>
        <taxon>Brachycera</taxon>
        <taxon>Muscomorpha</taxon>
        <taxon>Ephydroidea</taxon>
        <taxon>Drosophilidae</taxon>
        <taxon>Drosophila</taxon>
        <taxon>Hawaiian Drosophila</taxon>
    </lineage>
</organism>
<proteinExistence type="predicted"/>
<dbReference type="Proteomes" id="UP000001070">
    <property type="component" value="Unassembled WGS sequence"/>
</dbReference>
<gene>
    <name evidence="1" type="primary">Dgri\GH11861</name>
    <name evidence="1" type="ORF">Dgri_GH11861</name>
</gene>
<dbReference type="SMR" id="B4K0M0"/>